<dbReference type="PANTHER" id="PTHR47752">
    <property type="entry name" value="HTH-TYPE TRANSCRIPTIONAL REPRESSOR FABR"/>
    <property type="match status" value="1"/>
</dbReference>
<dbReference type="InterPro" id="IPR050692">
    <property type="entry name" value="HTH_transcr_repressor_FabR"/>
</dbReference>
<dbReference type="Gene3D" id="1.10.357.10">
    <property type="entry name" value="Tetracycline Repressor, domain 2"/>
    <property type="match status" value="1"/>
</dbReference>
<dbReference type="Pfam" id="PF00440">
    <property type="entry name" value="TetR_N"/>
    <property type="match status" value="1"/>
</dbReference>
<dbReference type="InterPro" id="IPR054129">
    <property type="entry name" value="DesT_TetR_C"/>
</dbReference>
<reference evidence="6 7" key="1">
    <citation type="submission" date="2019-07" db="EMBL/GenBank/DDBJ databases">
        <title>R&amp;d 2014.</title>
        <authorList>
            <person name="Klenk H.-P."/>
        </authorList>
    </citation>
    <scope>NUCLEOTIDE SEQUENCE [LARGE SCALE GENOMIC DNA]</scope>
    <source>
        <strain evidence="6 7">DSM 43194</strain>
    </source>
</reference>
<dbReference type="Pfam" id="PF21943">
    <property type="entry name" value="TetR_C_46"/>
    <property type="match status" value="1"/>
</dbReference>
<dbReference type="AlphaFoldDB" id="A0A660C4H6"/>
<organism evidence="6 7">
    <name type="scientific">Prauserella rugosa</name>
    <dbReference type="NCBI Taxonomy" id="43354"/>
    <lineage>
        <taxon>Bacteria</taxon>
        <taxon>Bacillati</taxon>
        <taxon>Actinomycetota</taxon>
        <taxon>Actinomycetes</taxon>
        <taxon>Pseudonocardiales</taxon>
        <taxon>Pseudonocardiaceae</taxon>
        <taxon>Prauserella</taxon>
    </lineage>
</organism>
<evidence type="ECO:0000313" key="7">
    <source>
        <dbReference type="Proteomes" id="UP000317303"/>
    </source>
</evidence>
<feature type="DNA-binding region" description="H-T-H motif" evidence="4">
    <location>
        <begin position="58"/>
        <end position="77"/>
    </location>
</feature>
<feature type="domain" description="HTH tetR-type" evidence="5">
    <location>
        <begin position="35"/>
        <end position="95"/>
    </location>
</feature>
<dbReference type="InterPro" id="IPR009057">
    <property type="entry name" value="Homeodomain-like_sf"/>
</dbReference>
<gene>
    <name evidence="6" type="ORF">JD82_00061</name>
</gene>
<keyword evidence="2 4" id="KW-0238">DNA-binding</keyword>
<evidence type="ECO:0000256" key="2">
    <source>
        <dbReference type="ARBA" id="ARBA00023125"/>
    </source>
</evidence>
<dbReference type="PRINTS" id="PR00455">
    <property type="entry name" value="HTHTETR"/>
</dbReference>
<dbReference type="PANTHER" id="PTHR47752:SF1">
    <property type="entry name" value="HTH-TYPE TRANSCRIPTIONAL REPRESSOR FABR"/>
    <property type="match status" value="1"/>
</dbReference>
<dbReference type="InterPro" id="IPR001647">
    <property type="entry name" value="HTH_TetR"/>
</dbReference>
<comment type="caution">
    <text evidence="6">The sequence shown here is derived from an EMBL/GenBank/DDBJ whole genome shotgun (WGS) entry which is preliminary data.</text>
</comment>
<dbReference type="PROSITE" id="PS50977">
    <property type="entry name" value="HTH_TETR_2"/>
    <property type="match status" value="1"/>
</dbReference>
<evidence type="ECO:0000256" key="1">
    <source>
        <dbReference type="ARBA" id="ARBA00023015"/>
    </source>
</evidence>
<protein>
    <submittedName>
        <fullName evidence="6">TetR family transcriptional regulator</fullName>
    </submittedName>
</protein>
<accession>A0A660C4H6</accession>
<evidence type="ECO:0000256" key="4">
    <source>
        <dbReference type="PROSITE-ProRule" id="PRU00335"/>
    </source>
</evidence>
<keyword evidence="7" id="KW-1185">Reference proteome</keyword>
<evidence type="ECO:0000313" key="6">
    <source>
        <dbReference type="EMBL" id="TWH18246.1"/>
    </source>
</evidence>
<evidence type="ECO:0000259" key="5">
    <source>
        <dbReference type="PROSITE" id="PS50977"/>
    </source>
</evidence>
<evidence type="ECO:0000256" key="3">
    <source>
        <dbReference type="ARBA" id="ARBA00023163"/>
    </source>
</evidence>
<name>A0A660C4H6_9PSEU</name>
<dbReference type="Proteomes" id="UP000317303">
    <property type="component" value="Unassembled WGS sequence"/>
</dbReference>
<dbReference type="SUPFAM" id="SSF46689">
    <property type="entry name" value="Homeodomain-like"/>
    <property type="match status" value="1"/>
</dbReference>
<dbReference type="EMBL" id="VLJV01000001">
    <property type="protein sequence ID" value="TWH18246.1"/>
    <property type="molecule type" value="Genomic_DNA"/>
</dbReference>
<proteinExistence type="predicted"/>
<dbReference type="GO" id="GO:0003677">
    <property type="term" value="F:DNA binding"/>
    <property type="evidence" value="ECO:0007669"/>
    <property type="project" value="UniProtKB-UniRule"/>
</dbReference>
<dbReference type="Gene3D" id="1.10.10.60">
    <property type="entry name" value="Homeodomain-like"/>
    <property type="match status" value="1"/>
</dbReference>
<keyword evidence="1" id="KW-0805">Transcription regulation</keyword>
<sequence length="228" mass="25269">MSGSDVNGLTPTAAVGTDVSWATMTAPETRNERKERTRRALLDAALRQASERGFAGLSLREVAKQAGVVPTAFYRHFASMDELGVTLVEESMRTLRTMIREARGTPGASSDLIRASVRTLSEHVRSHEEHYWFLVRERYGGTGAVRQTIGVELRLLTSELAVDLARFDGLRDWSTEDLRLLADLIVSAMFTTVLELLEARPGADTEIVAAAERTLRLIFVGVPHWRST</sequence>
<dbReference type="FunFam" id="1.10.10.60:FF:000034">
    <property type="entry name" value="HTH-type transcriptional repressor FabR"/>
    <property type="match status" value="1"/>
</dbReference>
<keyword evidence="3" id="KW-0804">Transcription</keyword>